<dbReference type="Gene3D" id="2.10.25.10">
    <property type="entry name" value="Laminin"/>
    <property type="match status" value="1"/>
</dbReference>
<organism evidence="7 8">
    <name type="scientific">Phrynosoma platyrhinos</name>
    <name type="common">Desert horned lizard</name>
    <dbReference type="NCBI Taxonomy" id="52577"/>
    <lineage>
        <taxon>Eukaryota</taxon>
        <taxon>Metazoa</taxon>
        <taxon>Chordata</taxon>
        <taxon>Craniata</taxon>
        <taxon>Vertebrata</taxon>
        <taxon>Euteleostomi</taxon>
        <taxon>Lepidosauria</taxon>
        <taxon>Squamata</taxon>
        <taxon>Bifurcata</taxon>
        <taxon>Unidentata</taxon>
        <taxon>Episquamata</taxon>
        <taxon>Toxicofera</taxon>
        <taxon>Iguania</taxon>
        <taxon>Phrynosomatidae</taxon>
        <taxon>Phrynosomatinae</taxon>
        <taxon>Phrynosoma</taxon>
    </lineage>
</organism>
<sequence>MVEEVYQHAAGTGLNATEQKQDTPILRTSNIPATETVSSGVDYEEDVIKEVMAPQFLVSDSGRGELKLKKPEKPEGEKKNSNKQKRKGNKEKKNKKKKKNPCEDEFKNFCIHGECQYLEILQAVRCKCLPNYFGERCAERFLKTHRSDNDAASNSFAALASIVGVVVGLALLCFAIIVIVIIVQVRKKCPKYDEKEERKKLRYENGSLKSSNGV</sequence>
<evidence type="ECO:0000256" key="3">
    <source>
        <dbReference type="PROSITE-ProRule" id="PRU00076"/>
    </source>
</evidence>
<evidence type="ECO:0000313" key="7">
    <source>
        <dbReference type="EMBL" id="KAH0627036.1"/>
    </source>
</evidence>
<feature type="domain" description="EGF-like" evidence="6">
    <location>
        <begin position="98"/>
        <end position="138"/>
    </location>
</feature>
<keyword evidence="5" id="KW-0812">Transmembrane</keyword>
<evidence type="ECO:0000256" key="5">
    <source>
        <dbReference type="SAM" id="Phobius"/>
    </source>
</evidence>
<feature type="region of interest" description="Disordered" evidence="4">
    <location>
        <begin position="1"/>
        <end position="37"/>
    </location>
</feature>
<evidence type="ECO:0000313" key="8">
    <source>
        <dbReference type="Proteomes" id="UP000826234"/>
    </source>
</evidence>
<feature type="compositionally biased region" description="Basic and acidic residues" evidence="4">
    <location>
        <begin position="62"/>
        <end position="80"/>
    </location>
</feature>
<dbReference type="PROSITE" id="PS00022">
    <property type="entry name" value="EGF_1"/>
    <property type="match status" value="1"/>
</dbReference>
<keyword evidence="2 3" id="KW-1015">Disulfide bond</keyword>
<keyword evidence="8" id="KW-1185">Reference proteome</keyword>
<feature type="compositionally biased region" description="Polar residues" evidence="4">
    <location>
        <begin position="26"/>
        <end position="37"/>
    </location>
</feature>
<comment type="caution">
    <text evidence="3">Lacks conserved residue(s) required for the propagation of feature annotation.</text>
</comment>
<accession>A0ABQ7TC80</accession>
<protein>
    <recommendedName>
        <fullName evidence="6">EGF-like domain-containing protein</fullName>
    </recommendedName>
</protein>
<dbReference type="PANTHER" id="PTHR10740:SF12">
    <property type="entry name" value="AMPHIREGULIN"/>
    <property type="match status" value="1"/>
</dbReference>
<feature type="transmembrane region" description="Helical" evidence="5">
    <location>
        <begin position="156"/>
        <end position="183"/>
    </location>
</feature>
<comment type="caution">
    <text evidence="7">The sequence shown here is derived from an EMBL/GenBank/DDBJ whole genome shotgun (WGS) entry which is preliminary data.</text>
</comment>
<feature type="region of interest" description="Disordered" evidence="4">
    <location>
        <begin position="62"/>
        <end position="98"/>
    </location>
</feature>
<keyword evidence="1 3" id="KW-0245">EGF-like domain</keyword>
<dbReference type="SUPFAM" id="SSF57196">
    <property type="entry name" value="EGF/Laminin"/>
    <property type="match status" value="1"/>
</dbReference>
<keyword evidence="5" id="KW-0472">Membrane</keyword>
<evidence type="ECO:0000259" key="6">
    <source>
        <dbReference type="PROSITE" id="PS50026"/>
    </source>
</evidence>
<dbReference type="PROSITE" id="PS50026">
    <property type="entry name" value="EGF_3"/>
    <property type="match status" value="1"/>
</dbReference>
<reference evidence="7 8" key="1">
    <citation type="journal article" date="2022" name="Gigascience">
        <title>A chromosome-level genome assembly and annotation of the desert horned lizard, Phrynosoma platyrhinos, provides insight into chromosomal rearrangements among reptiles.</title>
        <authorList>
            <person name="Koochekian N."/>
            <person name="Ascanio A."/>
            <person name="Farleigh K."/>
            <person name="Card D.C."/>
            <person name="Schield D.R."/>
            <person name="Castoe T.A."/>
            <person name="Jezkova T."/>
        </authorList>
    </citation>
    <scope>NUCLEOTIDE SEQUENCE [LARGE SCALE GENOMIC DNA]</scope>
    <source>
        <strain evidence="7">NK-2021</strain>
    </source>
</reference>
<evidence type="ECO:0000256" key="1">
    <source>
        <dbReference type="ARBA" id="ARBA00022536"/>
    </source>
</evidence>
<evidence type="ECO:0000256" key="4">
    <source>
        <dbReference type="SAM" id="MobiDB-lite"/>
    </source>
</evidence>
<feature type="compositionally biased region" description="Basic residues" evidence="4">
    <location>
        <begin position="81"/>
        <end position="98"/>
    </location>
</feature>
<feature type="disulfide bond" evidence="3">
    <location>
        <begin position="128"/>
        <end position="137"/>
    </location>
</feature>
<name>A0ABQ7TC80_PHRPL</name>
<dbReference type="PANTHER" id="PTHR10740">
    <property type="entry name" value="TRANSFORMING GROWTH FACTOR ALPHA"/>
    <property type="match status" value="1"/>
</dbReference>
<proteinExistence type="predicted"/>
<dbReference type="EMBL" id="JAIPUX010000521">
    <property type="protein sequence ID" value="KAH0627036.1"/>
    <property type="molecule type" value="Genomic_DNA"/>
</dbReference>
<dbReference type="InterPro" id="IPR000742">
    <property type="entry name" value="EGF"/>
</dbReference>
<gene>
    <name evidence="7" type="ORF">JD844_002402</name>
</gene>
<dbReference type="Proteomes" id="UP000826234">
    <property type="component" value="Unassembled WGS sequence"/>
</dbReference>
<evidence type="ECO:0000256" key="2">
    <source>
        <dbReference type="ARBA" id="ARBA00023157"/>
    </source>
</evidence>
<keyword evidence="5" id="KW-1133">Transmembrane helix</keyword>